<dbReference type="InterPro" id="IPR010502">
    <property type="entry name" value="Carb-bd_dom_fam9"/>
</dbReference>
<evidence type="ECO:0000259" key="1">
    <source>
        <dbReference type="Pfam" id="PF06452"/>
    </source>
</evidence>
<dbReference type="RefSeq" id="WP_135072829.1">
    <property type="nucleotide sequence ID" value="NZ_SPSB01000002.1"/>
</dbReference>
<dbReference type="Pfam" id="PF06452">
    <property type="entry name" value="CBM9_1"/>
    <property type="match status" value="1"/>
</dbReference>
<dbReference type="AlphaFoldDB" id="A0A4Y9QVG0"/>
<proteinExistence type="predicted"/>
<protein>
    <submittedName>
        <fullName evidence="3">Hydrolase</fullName>
    </submittedName>
</protein>
<gene>
    <name evidence="3" type="ORF">E4S40_08070</name>
</gene>
<comment type="caution">
    <text evidence="3">The sequence shown here is derived from an EMBL/GenBank/DDBJ whole genome shotgun (WGS) entry which is preliminary data.</text>
</comment>
<dbReference type="SUPFAM" id="SSF49344">
    <property type="entry name" value="CBD9-like"/>
    <property type="match status" value="1"/>
</dbReference>
<dbReference type="OrthoDB" id="9786766at2"/>
<organism evidence="3 4">
    <name type="scientific">Algoriphagus kandeliae</name>
    <dbReference type="NCBI Taxonomy" id="2562278"/>
    <lineage>
        <taxon>Bacteria</taxon>
        <taxon>Pseudomonadati</taxon>
        <taxon>Bacteroidota</taxon>
        <taxon>Cytophagia</taxon>
        <taxon>Cytophagales</taxon>
        <taxon>Cyclobacteriaceae</taxon>
        <taxon>Algoriphagus</taxon>
    </lineage>
</organism>
<name>A0A4Y9QVG0_9BACT</name>
<dbReference type="InterPro" id="IPR045670">
    <property type="entry name" value="DUF5916"/>
</dbReference>
<sequence length="726" mass="83154">MTRLRLLSFLLGFLLVFPVKAQKINDAYRLAIQKASSEIIIDGVLDEQAWLDAEVATDFFMITPMDTSFAQVKTDVRMTYDDQNLYLIVVNHHAVEGPYMVESLRRDFSFGKNDNFLLFMDPFDDQTNGFSFGANAAGAQWDGIMYNGGSVDLSWDNKWTSKVRNYEDKWIFEAAIPFKSIRYKKGIKEWGVNFSRLDLKTTEKSGWAPVPRQFPSASLAYTGILVWDNPPPDPGANISVIPYLLGGVSKDFENNGETSYRREIGMDAKISLTSSLNLDLTVNPDFSQVEVDRQVTNLDRFELFFPERRQFFLENGDLFANFGYSTIRPFFSRRIGLNAPIQFGARLSGKINKDWRIGAMNMQTGEVSEEGLPSQNFTVMALQRQVGARSNITGIFINKQSLNYNPDPDSEAPVYSQFNRNVGLEYNLASSNNLWTGKAMLLQSFGPDNLANGFVHAANLKYASGNLTWNWQHELVSENYTAEVGYVPRRGYTKINPTIGYRWFPVSEKILSHGPDIGVTYFFNKEGVKTDNTTYVAYSIKWRSQSTFMLWTAYDFIKLQRPFDPTNFSGETLPAGTDHSWTALGAEYTSKPQSLFTYSFTTRLGGYYADGKRYNFTTDLGYRFQPYVSLALSTNFNRINLPEPWGNTDFWLVGPRVDVTMTNTLFFTAFVQYNEQIKNINLNTRFQWRFKPASDLFIVYTDNYLPAPFYTKNRSIVLKFTYWWNI</sequence>
<feature type="domain" description="Carbohydrate-binding" evidence="1">
    <location>
        <begin position="41"/>
        <end position="200"/>
    </location>
</feature>
<feature type="domain" description="DUF5916" evidence="2">
    <location>
        <begin position="372"/>
        <end position="645"/>
    </location>
</feature>
<evidence type="ECO:0000313" key="3">
    <source>
        <dbReference type="EMBL" id="TFV96170.1"/>
    </source>
</evidence>
<reference evidence="3 4" key="1">
    <citation type="submission" date="2019-03" db="EMBL/GenBank/DDBJ databases">
        <title>Algoriphagus sp. nov, a new strain isolated from root system soil of mangrove plant Kandelia.</title>
        <authorList>
            <person name="Yin Q."/>
            <person name="Wang K."/>
            <person name="Song Z."/>
        </authorList>
    </citation>
    <scope>NUCLEOTIDE SEQUENCE [LARGE SCALE GENOMIC DNA]</scope>
    <source>
        <strain evidence="3 4">XY-J91</strain>
    </source>
</reference>
<feature type="domain" description="DUF5916" evidence="2">
    <location>
        <begin position="238"/>
        <end position="343"/>
    </location>
</feature>
<keyword evidence="4" id="KW-1185">Reference proteome</keyword>
<dbReference type="GO" id="GO:0004553">
    <property type="term" value="F:hydrolase activity, hydrolyzing O-glycosyl compounds"/>
    <property type="evidence" value="ECO:0007669"/>
    <property type="project" value="InterPro"/>
</dbReference>
<dbReference type="Proteomes" id="UP000297647">
    <property type="component" value="Unassembled WGS sequence"/>
</dbReference>
<evidence type="ECO:0000259" key="2">
    <source>
        <dbReference type="Pfam" id="PF19313"/>
    </source>
</evidence>
<dbReference type="CDD" id="cd09618">
    <property type="entry name" value="CBM9_like_2"/>
    <property type="match status" value="1"/>
</dbReference>
<dbReference type="EMBL" id="SPSB01000002">
    <property type="protein sequence ID" value="TFV96170.1"/>
    <property type="molecule type" value="Genomic_DNA"/>
</dbReference>
<dbReference type="GO" id="GO:0016052">
    <property type="term" value="P:carbohydrate catabolic process"/>
    <property type="evidence" value="ECO:0007669"/>
    <property type="project" value="InterPro"/>
</dbReference>
<accession>A0A4Y9QVG0</accession>
<dbReference type="GO" id="GO:0030246">
    <property type="term" value="F:carbohydrate binding"/>
    <property type="evidence" value="ECO:0007669"/>
    <property type="project" value="InterPro"/>
</dbReference>
<evidence type="ECO:0000313" key="4">
    <source>
        <dbReference type="Proteomes" id="UP000297647"/>
    </source>
</evidence>
<dbReference type="Pfam" id="PF19313">
    <property type="entry name" value="DUF5916"/>
    <property type="match status" value="2"/>
</dbReference>
<keyword evidence="3" id="KW-0378">Hydrolase</keyword>
<dbReference type="Gene3D" id="2.60.40.1190">
    <property type="match status" value="1"/>
</dbReference>